<dbReference type="PANTHER" id="PTHR30543:SF21">
    <property type="entry name" value="NAD(P)H-DEPENDENT FMN REDUCTASE LOT6"/>
    <property type="match status" value="1"/>
</dbReference>
<feature type="domain" description="NADPH-dependent FMN reductase-like" evidence="3">
    <location>
        <begin position="2"/>
        <end position="155"/>
    </location>
</feature>
<evidence type="ECO:0000313" key="4">
    <source>
        <dbReference type="EMBL" id="MDO6578321.1"/>
    </source>
</evidence>
<dbReference type="InterPro" id="IPR005025">
    <property type="entry name" value="FMN_Rdtase-like_dom"/>
</dbReference>
<dbReference type="GO" id="GO:0005829">
    <property type="term" value="C:cytosol"/>
    <property type="evidence" value="ECO:0007669"/>
    <property type="project" value="TreeGrafter"/>
</dbReference>
<keyword evidence="4" id="KW-0560">Oxidoreductase</keyword>
<evidence type="ECO:0000256" key="2">
    <source>
        <dbReference type="ARBA" id="ARBA00022643"/>
    </source>
</evidence>
<dbReference type="Pfam" id="PF03358">
    <property type="entry name" value="FMN_red"/>
    <property type="match status" value="1"/>
</dbReference>
<sequence>MTKLLAFSGSTRTGSFNQAILEVAAEGARESGVKVTVINLVDYPMPIFNEDEESATGVPENASAFKQLLSEHDGFLIASPEYNSSYPALLKNAIDWATRMEEGDKPMQAFKGKTAGIMAASAGGLGGMRVLVVLRMLLANIGVTVLPAQLAVAKVNTLMDDSGVVTDEKTIKQLKSLGKQTAELTMKMTAQVL</sequence>
<dbReference type="EMBL" id="JAUOQI010000008">
    <property type="protein sequence ID" value="MDO6578321.1"/>
    <property type="molecule type" value="Genomic_DNA"/>
</dbReference>
<gene>
    <name evidence="4" type="ORF">Q4527_13015</name>
</gene>
<dbReference type="Proteomes" id="UP001170717">
    <property type="component" value="Unassembled WGS sequence"/>
</dbReference>
<accession>A0AAW7Z5Q9</accession>
<dbReference type="GeneID" id="83258177"/>
<dbReference type="InterPro" id="IPR050712">
    <property type="entry name" value="NAD(P)H-dep_reductase"/>
</dbReference>
<dbReference type="InterPro" id="IPR029039">
    <property type="entry name" value="Flavoprotein-like_sf"/>
</dbReference>
<dbReference type="EC" id="1.-.-.-" evidence="4"/>
<dbReference type="AlphaFoldDB" id="A0AAW7Z5Q9"/>
<dbReference type="SUPFAM" id="SSF52218">
    <property type="entry name" value="Flavoproteins"/>
    <property type="match status" value="1"/>
</dbReference>
<dbReference type="GO" id="GO:0016491">
    <property type="term" value="F:oxidoreductase activity"/>
    <property type="evidence" value="ECO:0007669"/>
    <property type="project" value="UniProtKB-KW"/>
</dbReference>
<dbReference type="PANTHER" id="PTHR30543">
    <property type="entry name" value="CHROMATE REDUCTASE"/>
    <property type="match status" value="1"/>
</dbReference>
<organism evidence="4 5">
    <name type="scientific">Alteromonas stellipolaris</name>
    <dbReference type="NCBI Taxonomy" id="233316"/>
    <lineage>
        <taxon>Bacteria</taxon>
        <taxon>Pseudomonadati</taxon>
        <taxon>Pseudomonadota</taxon>
        <taxon>Gammaproteobacteria</taxon>
        <taxon>Alteromonadales</taxon>
        <taxon>Alteromonadaceae</taxon>
        <taxon>Alteromonas/Salinimonas group</taxon>
        <taxon>Alteromonas</taxon>
    </lineage>
</organism>
<proteinExistence type="predicted"/>
<dbReference type="Gene3D" id="3.40.50.360">
    <property type="match status" value="1"/>
</dbReference>
<evidence type="ECO:0000259" key="3">
    <source>
        <dbReference type="Pfam" id="PF03358"/>
    </source>
</evidence>
<protein>
    <submittedName>
        <fullName evidence="4">NAD(P)H-dependent oxidoreductase</fullName>
        <ecNumber evidence="4">1.-.-.-</ecNumber>
    </submittedName>
</protein>
<name>A0AAW7Z5Q9_9ALTE</name>
<keyword evidence="2" id="KW-0288">FMN</keyword>
<dbReference type="GO" id="GO:0010181">
    <property type="term" value="F:FMN binding"/>
    <property type="evidence" value="ECO:0007669"/>
    <property type="project" value="TreeGrafter"/>
</dbReference>
<comment type="caution">
    <text evidence="4">The sequence shown here is derived from an EMBL/GenBank/DDBJ whole genome shotgun (WGS) entry which is preliminary data.</text>
</comment>
<comment type="cofactor">
    <cofactor evidence="1">
        <name>FMN</name>
        <dbReference type="ChEBI" id="CHEBI:58210"/>
    </cofactor>
</comment>
<keyword evidence="2" id="KW-0285">Flavoprotein</keyword>
<evidence type="ECO:0000313" key="5">
    <source>
        <dbReference type="Proteomes" id="UP001170717"/>
    </source>
</evidence>
<reference evidence="4" key="1">
    <citation type="submission" date="2023-07" db="EMBL/GenBank/DDBJ databases">
        <title>Genome content predicts the carbon catabolic preferences of heterotrophic bacteria.</title>
        <authorList>
            <person name="Gralka M."/>
        </authorList>
    </citation>
    <scope>NUCLEOTIDE SEQUENCE</scope>
    <source>
        <strain evidence="4">F2M12</strain>
    </source>
</reference>
<dbReference type="RefSeq" id="WP_061997601.1">
    <property type="nucleotide sequence ID" value="NZ_CAXIBE010000007.1"/>
</dbReference>
<evidence type="ECO:0000256" key="1">
    <source>
        <dbReference type="ARBA" id="ARBA00001917"/>
    </source>
</evidence>